<evidence type="ECO:0000313" key="3">
    <source>
        <dbReference type="Proteomes" id="UP000714275"/>
    </source>
</evidence>
<evidence type="ECO:0000313" key="2">
    <source>
        <dbReference type="EMBL" id="KAG1774911.1"/>
    </source>
</evidence>
<feature type="signal peptide" evidence="1">
    <location>
        <begin position="1"/>
        <end position="15"/>
    </location>
</feature>
<feature type="chain" id="PRO_5040434797" evidence="1">
    <location>
        <begin position="16"/>
        <end position="126"/>
    </location>
</feature>
<proteinExistence type="predicted"/>
<protein>
    <submittedName>
        <fullName evidence="2">Uncharacterized protein</fullName>
    </submittedName>
</protein>
<dbReference type="EMBL" id="JABBWD010000038">
    <property type="protein sequence ID" value="KAG1774911.1"/>
    <property type="molecule type" value="Genomic_DNA"/>
</dbReference>
<keyword evidence="1" id="KW-0732">Signal</keyword>
<reference evidence="2" key="1">
    <citation type="journal article" date="2020" name="New Phytol.">
        <title>Comparative genomics reveals dynamic genome evolution in host specialist ectomycorrhizal fungi.</title>
        <authorList>
            <person name="Lofgren L.A."/>
            <person name="Nguyen N.H."/>
            <person name="Vilgalys R."/>
            <person name="Ruytinx J."/>
            <person name="Liao H.L."/>
            <person name="Branco S."/>
            <person name="Kuo A."/>
            <person name="LaButti K."/>
            <person name="Lipzen A."/>
            <person name="Andreopoulos W."/>
            <person name="Pangilinan J."/>
            <person name="Riley R."/>
            <person name="Hundley H."/>
            <person name="Na H."/>
            <person name="Barry K."/>
            <person name="Grigoriev I.V."/>
            <person name="Stajich J.E."/>
            <person name="Kennedy P.G."/>
        </authorList>
    </citation>
    <scope>NUCLEOTIDE SEQUENCE</scope>
    <source>
        <strain evidence="2">DOB743</strain>
    </source>
</reference>
<sequence length="126" mass="13634">MFSIFSAFLLAFAAAAPVHPVELLAWSPTILCPTQFTIWPRGSMQTVTWATDNVPEEKLNSTGLLLLGYMENNSENLDIKHPLAVNFPIISGEVSFIVPENATVRGNAIVVLFGDSGNASPEFAII</sequence>
<dbReference type="OrthoDB" id="2339190at2759"/>
<accession>A0A9P6ZSB2</accession>
<keyword evidence="3" id="KW-1185">Reference proteome</keyword>
<evidence type="ECO:0000256" key="1">
    <source>
        <dbReference type="SAM" id="SignalP"/>
    </source>
</evidence>
<dbReference type="AlphaFoldDB" id="A0A9P6ZSB2"/>
<gene>
    <name evidence="2" type="ORF">EV702DRAFT_974213</name>
</gene>
<dbReference type="Proteomes" id="UP000714275">
    <property type="component" value="Unassembled WGS sequence"/>
</dbReference>
<comment type="caution">
    <text evidence="2">The sequence shown here is derived from an EMBL/GenBank/DDBJ whole genome shotgun (WGS) entry which is preliminary data.</text>
</comment>
<organism evidence="2 3">
    <name type="scientific">Suillus placidus</name>
    <dbReference type="NCBI Taxonomy" id="48579"/>
    <lineage>
        <taxon>Eukaryota</taxon>
        <taxon>Fungi</taxon>
        <taxon>Dikarya</taxon>
        <taxon>Basidiomycota</taxon>
        <taxon>Agaricomycotina</taxon>
        <taxon>Agaricomycetes</taxon>
        <taxon>Agaricomycetidae</taxon>
        <taxon>Boletales</taxon>
        <taxon>Suillineae</taxon>
        <taxon>Suillaceae</taxon>
        <taxon>Suillus</taxon>
    </lineage>
</organism>
<name>A0A9P6ZSB2_9AGAM</name>